<organism evidence="4 5">
    <name type="scientific">Hibiscus sabdariffa</name>
    <name type="common">roselle</name>
    <dbReference type="NCBI Taxonomy" id="183260"/>
    <lineage>
        <taxon>Eukaryota</taxon>
        <taxon>Viridiplantae</taxon>
        <taxon>Streptophyta</taxon>
        <taxon>Embryophyta</taxon>
        <taxon>Tracheophyta</taxon>
        <taxon>Spermatophyta</taxon>
        <taxon>Magnoliopsida</taxon>
        <taxon>eudicotyledons</taxon>
        <taxon>Gunneridae</taxon>
        <taxon>Pentapetalae</taxon>
        <taxon>rosids</taxon>
        <taxon>malvids</taxon>
        <taxon>Malvales</taxon>
        <taxon>Malvaceae</taxon>
        <taxon>Malvoideae</taxon>
        <taxon>Hibiscus</taxon>
    </lineage>
</organism>
<proteinExistence type="predicted"/>
<evidence type="ECO:0008006" key="6">
    <source>
        <dbReference type="Google" id="ProtNLM"/>
    </source>
</evidence>
<keyword evidence="5" id="KW-1185">Reference proteome</keyword>
<name>A0ABR2EL77_9ROSI</name>
<sequence>MALISAIVYYDDDYTGDNCGENFESPNFVLLKFIARTTFEALLSKIIRLVPSSNTKTLNTLYYRFQMSMVHVSYATMTIQSQEDVEAMVDTHRGNGADICELYVDFQLSSSSTQLPRHSSANFRDLQIGQTSTVYSSFIEDHPSTTQDASLSMGRHSCAAAFDLNIQPYDNRHGFSGHTTFESDPTLTLGHEGYLSPEEPIQELGPDGSEISLFTTPVDANADVDSDSTTDEDNAEQEQPRTSTWEQHHVSTSRGHQPYEPPPHMYNIDMVAFDVPEFLEMPNLGFNASYVGLDDSELWIGMQFKTIDQAKSAIKLYNIRKSVHSKVTRSTSEKYVCECTQRKEQGYNWKVRVSKKKQKQNIWELSVYNVPHTCCAVGQRQDHPNLDSTIISQTVQPIVQASPKVTVSTLMAHVKSVYHYESQYKKTWRAKDKALKKLHGDWDASYNELPGWINIMQKYNPSTIADLEMLSYYKNDRVVPDVRQFHRLFWTFPQCIHAFKNCKPIIQIDGTFLYGRYRHVLLLAVIQDGNRKTIPIAFALVPREDTDSCKFFLEKLRQHFLETIQFVLSQIEVLAYCLPLKVWEADSVLQKSNIVTTCDMLHQTTTVVTKRTLKGSLFCEWVCFTLPLNDITLALQFPFSPTTHVPPTFYLRV</sequence>
<comment type="caution">
    <text evidence="4">The sequence shown here is derived from an EMBL/GenBank/DDBJ whole genome shotgun (WGS) entry which is preliminary data.</text>
</comment>
<dbReference type="PANTHER" id="PTHR31973">
    <property type="entry name" value="POLYPROTEIN, PUTATIVE-RELATED"/>
    <property type="match status" value="1"/>
</dbReference>
<evidence type="ECO:0000313" key="4">
    <source>
        <dbReference type="EMBL" id="KAK8562752.1"/>
    </source>
</evidence>
<gene>
    <name evidence="4" type="ORF">V6N12_010822</name>
</gene>
<feature type="domain" description="Transposase MuDR plant" evidence="2">
    <location>
        <begin position="298"/>
        <end position="361"/>
    </location>
</feature>
<dbReference type="Pfam" id="PF10551">
    <property type="entry name" value="MULE"/>
    <property type="match status" value="1"/>
</dbReference>
<evidence type="ECO:0000259" key="3">
    <source>
        <dbReference type="Pfam" id="PF10551"/>
    </source>
</evidence>
<feature type="domain" description="MULE transposase" evidence="3">
    <location>
        <begin position="505"/>
        <end position="560"/>
    </location>
</feature>
<feature type="region of interest" description="Disordered" evidence="1">
    <location>
        <begin position="220"/>
        <end position="261"/>
    </location>
</feature>
<reference evidence="4 5" key="1">
    <citation type="journal article" date="2024" name="G3 (Bethesda)">
        <title>Genome assembly of Hibiscus sabdariffa L. provides insights into metabolisms of medicinal natural products.</title>
        <authorList>
            <person name="Kim T."/>
        </authorList>
    </citation>
    <scope>NUCLEOTIDE SEQUENCE [LARGE SCALE GENOMIC DNA]</scope>
    <source>
        <strain evidence="4">TK-2024</strain>
        <tissue evidence="4">Old leaves</tissue>
    </source>
</reference>
<feature type="compositionally biased region" description="Polar residues" evidence="1">
    <location>
        <begin position="240"/>
        <end position="255"/>
    </location>
</feature>
<accession>A0ABR2EL77</accession>
<dbReference type="InterPro" id="IPR018289">
    <property type="entry name" value="MULE_transposase_dom"/>
</dbReference>
<dbReference type="Proteomes" id="UP001472677">
    <property type="component" value="Unassembled WGS sequence"/>
</dbReference>
<dbReference type="InterPro" id="IPR004332">
    <property type="entry name" value="Transposase_MuDR"/>
</dbReference>
<evidence type="ECO:0000259" key="2">
    <source>
        <dbReference type="Pfam" id="PF03108"/>
    </source>
</evidence>
<evidence type="ECO:0000313" key="5">
    <source>
        <dbReference type="Proteomes" id="UP001472677"/>
    </source>
</evidence>
<dbReference type="PANTHER" id="PTHR31973:SF195">
    <property type="entry name" value="MUDR FAMILY TRANSPOSASE"/>
    <property type="match status" value="1"/>
</dbReference>
<dbReference type="EMBL" id="JBBPBM010000012">
    <property type="protein sequence ID" value="KAK8562752.1"/>
    <property type="molecule type" value="Genomic_DNA"/>
</dbReference>
<dbReference type="Pfam" id="PF03108">
    <property type="entry name" value="DBD_Tnp_Mut"/>
    <property type="match status" value="1"/>
</dbReference>
<evidence type="ECO:0000256" key="1">
    <source>
        <dbReference type="SAM" id="MobiDB-lite"/>
    </source>
</evidence>
<protein>
    <recommendedName>
        <fullName evidence="6">Transposase MuDR plant domain-containing protein</fullName>
    </recommendedName>
</protein>
<feature type="compositionally biased region" description="Acidic residues" evidence="1">
    <location>
        <begin position="222"/>
        <end position="236"/>
    </location>
</feature>